<dbReference type="PANTHER" id="PTHR42732:SF2">
    <property type="entry name" value="BETA-MANNOSIDASE"/>
    <property type="match status" value="1"/>
</dbReference>
<evidence type="ECO:0000256" key="2">
    <source>
        <dbReference type="ARBA" id="ARBA00022801"/>
    </source>
</evidence>
<dbReference type="Pfam" id="PF00703">
    <property type="entry name" value="Glyco_hydro_2"/>
    <property type="match status" value="1"/>
</dbReference>
<dbReference type="Pfam" id="PF02836">
    <property type="entry name" value="Glyco_hydro_2_C"/>
    <property type="match status" value="1"/>
</dbReference>
<dbReference type="SUPFAM" id="SSF49785">
    <property type="entry name" value="Galactose-binding domain-like"/>
    <property type="match status" value="1"/>
</dbReference>
<feature type="domain" description="Glycoside hydrolase family 2 catalytic" evidence="5">
    <location>
        <begin position="374"/>
        <end position="481"/>
    </location>
</feature>
<keyword evidence="3" id="KW-0326">Glycosidase</keyword>
<dbReference type="SUPFAM" id="SSF49303">
    <property type="entry name" value="beta-Galactosidase/glucuronidase domain"/>
    <property type="match status" value="1"/>
</dbReference>
<evidence type="ECO:0000313" key="8">
    <source>
        <dbReference type="Proteomes" id="UP000240971"/>
    </source>
</evidence>
<dbReference type="PANTHER" id="PTHR42732">
    <property type="entry name" value="BETA-GALACTOSIDASE"/>
    <property type="match status" value="1"/>
</dbReference>
<dbReference type="RefSeq" id="WP_245898725.1">
    <property type="nucleotide sequence ID" value="NZ_PYAW01000002.1"/>
</dbReference>
<dbReference type="GO" id="GO:0004553">
    <property type="term" value="F:hydrolase activity, hydrolyzing O-glycosyl compounds"/>
    <property type="evidence" value="ECO:0007669"/>
    <property type="project" value="InterPro"/>
</dbReference>
<protein>
    <submittedName>
        <fullName evidence="7">Glycosyl hydrolase family 2</fullName>
    </submittedName>
</protein>
<dbReference type="SUPFAM" id="SSF51445">
    <property type="entry name" value="(Trans)glycosidases"/>
    <property type="match status" value="1"/>
</dbReference>
<dbReference type="Gene3D" id="2.60.120.260">
    <property type="entry name" value="Galactose-binding domain-like"/>
    <property type="match status" value="1"/>
</dbReference>
<evidence type="ECO:0000259" key="5">
    <source>
        <dbReference type="Pfam" id="PF02836"/>
    </source>
</evidence>
<dbReference type="Proteomes" id="UP000240971">
    <property type="component" value="Unassembled WGS sequence"/>
</dbReference>
<proteinExistence type="inferred from homology"/>
<organism evidence="7 8">
    <name type="scientific">Chitinophaga niastensis</name>
    <dbReference type="NCBI Taxonomy" id="536980"/>
    <lineage>
        <taxon>Bacteria</taxon>
        <taxon>Pseudomonadati</taxon>
        <taxon>Bacteroidota</taxon>
        <taxon>Chitinophagia</taxon>
        <taxon>Chitinophagales</taxon>
        <taxon>Chitinophagaceae</taxon>
        <taxon>Chitinophaga</taxon>
    </lineage>
</organism>
<dbReference type="InterPro" id="IPR006103">
    <property type="entry name" value="Glyco_hydro_2_cat"/>
</dbReference>
<dbReference type="Gene3D" id="2.60.40.10">
    <property type="entry name" value="Immunoglobulins"/>
    <property type="match status" value="1"/>
</dbReference>
<name>A0A2P8HQ75_CHINA</name>
<reference evidence="7 8" key="1">
    <citation type="submission" date="2018-03" db="EMBL/GenBank/DDBJ databases">
        <title>Genomic Encyclopedia of Archaeal and Bacterial Type Strains, Phase II (KMG-II): from individual species to whole genera.</title>
        <authorList>
            <person name="Goeker M."/>
        </authorList>
    </citation>
    <scope>NUCLEOTIDE SEQUENCE [LARGE SCALE GENOMIC DNA]</scope>
    <source>
        <strain evidence="7 8">DSM 24859</strain>
    </source>
</reference>
<keyword evidence="8" id="KW-1185">Reference proteome</keyword>
<dbReference type="InterPro" id="IPR036156">
    <property type="entry name" value="Beta-gal/glucu_dom_sf"/>
</dbReference>
<evidence type="ECO:0000259" key="4">
    <source>
        <dbReference type="Pfam" id="PF00703"/>
    </source>
</evidence>
<dbReference type="InterPro" id="IPR013783">
    <property type="entry name" value="Ig-like_fold"/>
</dbReference>
<dbReference type="InterPro" id="IPR006102">
    <property type="entry name" value="Ig-like_GH2"/>
</dbReference>
<keyword evidence="2 7" id="KW-0378">Hydrolase</keyword>
<feature type="domain" description="Glycoside hydrolase family 2 immunoglobulin-like beta-sandwich" evidence="4">
    <location>
        <begin position="226"/>
        <end position="331"/>
    </location>
</feature>
<evidence type="ECO:0000313" key="7">
    <source>
        <dbReference type="EMBL" id="PSL48356.1"/>
    </source>
</evidence>
<dbReference type="InterPro" id="IPR017853">
    <property type="entry name" value="GH"/>
</dbReference>
<evidence type="ECO:0000256" key="3">
    <source>
        <dbReference type="ARBA" id="ARBA00023295"/>
    </source>
</evidence>
<dbReference type="AlphaFoldDB" id="A0A2P8HQ75"/>
<dbReference type="Gene3D" id="3.20.20.80">
    <property type="entry name" value="Glycosidases"/>
    <property type="match status" value="1"/>
</dbReference>
<comment type="caution">
    <text evidence="7">The sequence shown here is derived from an EMBL/GenBank/DDBJ whole genome shotgun (WGS) entry which is preliminary data.</text>
</comment>
<gene>
    <name evidence="7" type="ORF">CLV51_1021223</name>
</gene>
<dbReference type="InterPro" id="IPR051913">
    <property type="entry name" value="GH2_Domain-Containing"/>
</dbReference>
<evidence type="ECO:0000256" key="1">
    <source>
        <dbReference type="ARBA" id="ARBA00007401"/>
    </source>
</evidence>
<dbReference type="EMBL" id="PYAW01000002">
    <property type="protein sequence ID" value="PSL48356.1"/>
    <property type="molecule type" value="Genomic_DNA"/>
</dbReference>
<feature type="domain" description="Glycosyl hydrolases family 2 sugar binding" evidence="6">
    <location>
        <begin position="98"/>
        <end position="189"/>
    </location>
</feature>
<comment type="similarity">
    <text evidence="1">Belongs to the glycosyl hydrolase 2 family.</text>
</comment>
<dbReference type="InterPro" id="IPR006104">
    <property type="entry name" value="Glyco_hydro_2_N"/>
</dbReference>
<accession>A0A2P8HQ75</accession>
<evidence type="ECO:0000259" key="6">
    <source>
        <dbReference type="Pfam" id="PF02837"/>
    </source>
</evidence>
<dbReference type="Pfam" id="PF02837">
    <property type="entry name" value="Glyco_hydro_2_N"/>
    <property type="match status" value="1"/>
</dbReference>
<sequence>MTKKNNILTLLALITTNCYAQDNHISLSKDLRADNYSMQPIHMQSRWAKDVNPANALKEYPRPQMVRKSWQNLNGLWEYVITDSKNSIPTNYEGTILVPYPIESALSGVQKSLTPDQRLWYKRNIQNPILAKGERLLLHFGAVDWQATLFVNKKEVGQHSGGYQNFSFDITDYLQPGNNELLVKVYDPTDQGPNPHGKQVLNPANIYYTPSSGIWQTVWIEKVPTTHIINIKTTPDIDKGLLNINVNTANEANDLKIEVTAKASGKIVSIKKLLLSSVQQAYKEAASEIFSMTIPNAHLWSPDDPFLYDLSIKLVRGTKTVDQVESYFGMRKINIQKDEKGIDRIFLNNKYTYNLGTLDQGFWPEGLYTAPTDEALAFDIKAIKSMGFNTIRKHIKIEPERWYYHADKMGMLVWQDFVNPPHSLPEGSRQIFEKEMQETMDQLHNHPSIVTWVLFNERWGAYDQKRLTEWVENYDSSRIVNGHTGELLYVNNELRDPSDSPWISSNMTDVHAYPNPMNAPAQPGKARALGEFGGVGVPVPSHEWNDLQGWGYIQVTPAELKGKYEMMTKHLKQLEAEGLSASIYTQPFDVEGEENGLLTYDRAIIKIPINEIRDINKALVNQTKAFALDPQFVIAENIDINDNDSKYEAFLNQYEKGKRDSAFLRRLTLISLRKKDQPRATQFGNDYINILKEPYSKENLTFIRQITRTSKDKGFELFRTQSEKVNTILGENQAEGEVKQIINTEEISPYISGDNAHPDWDAIQQRVINKYGSLGEEFILGKRMLYYWIVTKDWNNFAKYYVLYFEKALKHSEYHINNASWTLFEHADNPKVLEFAANVMKYNIETFDQSPEAYDTYANLLYKLKKSNEAIQWEEKALYLKRDSPDEKEFVDALEKMKKGIPTWPENKN</sequence>
<dbReference type="InterPro" id="IPR008979">
    <property type="entry name" value="Galactose-bd-like_sf"/>
</dbReference>
<dbReference type="GO" id="GO:0005975">
    <property type="term" value="P:carbohydrate metabolic process"/>
    <property type="evidence" value="ECO:0007669"/>
    <property type="project" value="InterPro"/>
</dbReference>